<sequence length="986" mass="99884">MSVRQNWNPGVTPMGFDHLHFGTSTFTTVTYDPLSNRSYDKISFDVGANAFTLQSAGNSLALSHGIVNNSSKVQTLVWSASSLFIDGDQTWDGGTAGMNITGGIGQRNDLTLSNKVAYKNLGSALIGDSGSGNSKVSLTINSGSSFSTAADLTLGSAFPTSSGTINVQGVGSSLVVGTDLILGDVGSSTLLIDSGASASSQRLFIGKKGTAKLTVDGAGSSFSSGDVSFSNSELIVSGGGKFTATINMTDSFTPNENASVTVKDTGTLFKVDLGFYLGSKGNGLMQLSKGATAEISSLFIGQQSTGGFGVLEATGLGSTLKTKVVIGRAGLLNVSNGAQVQVSDWMNIGEAGESSFAAAVGGGGALLSVAQALTVGSAGAGRLDVLGGGVVDVGQLVIGDLGVVNLQGGTLKMVTGNIAGTLNWDSGTLNFKSNYATGDFLGHDMVLSAGQILKGDAQIRVGSGDSLTFAGGALQAIDFQMDANASAKVGRASSLAANTIKNYGRLMLDGGSVNGALLNAGTMTGSGAIRANLGQGGFINSGRFDQGDYVELVNPGSNINTGVWTLGKGGALQLRSSNLNNQGLMSLAGASIGAFDGTSKLVNEAGGMISGNGVISASFANQGSLIVEGGKLSVDKRFANSGQILLTSAIASLSGGAIDNSGRIEGLGQIGNAINNQGFVSAKGGILTLAAGGISNRGTLSVDRDATLRLTQGLLPNMGKIQLAGGTFDNNGFAMSNEVGAVINGFGSLNSGLLTNKGKILLSGGNSTIYADMLSTAASQIILSGNSNSTFYGNVDVQNGAELRVSTGSVATFFGTVQQRTGAKFSGAGAKRFEGTLTVGASPGLGSDEGDVEFGDSSTYLAEIGGITACTLRCGSDEAFKNSSFDKYIVAGNLSLNGTLKLTSWNGFVAQKGQSFDLLDWGTLTGTFADIDATGFKLAAGTQLDYSQLYTSGEIRVMAAPVPEPETYALMLAGLGLLAWRRRKFG</sequence>
<dbReference type="InterPro" id="IPR013424">
    <property type="entry name" value="Ice-binding_C"/>
</dbReference>
<accession>A0ABT5K9J7</accession>
<evidence type="ECO:0000313" key="3">
    <source>
        <dbReference type="Proteomes" id="UP001221189"/>
    </source>
</evidence>
<keyword evidence="3" id="KW-1185">Reference proteome</keyword>
<dbReference type="EMBL" id="JAQQXT010000001">
    <property type="protein sequence ID" value="MDC8770072.1"/>
    <property type="molecule type" value="Genomic_DNA"/>
</dbReference>
<dbReference type="Proteomes" id="UP001221189">
    <property type="component" value="Unassembled WGS sequence"/>
</dbReference>
<proteinExistence type="predicted"/>
<reference evidence="2 3" key="1">
    <citation type="submission" date="2022-10" db="EMBL/GenBank/DDBJ databases">
        <title>Paucibacter sp. hw1 Genome sequencing.</title>
        <authorList>
            <person name="Park S."/>
        </authorList>
    </citation>
    <scope>NUCLEOTIDE SEQUENCE [LARGE SCALE GENOMIC DNA]</scope>
    <source>
        <strain evidence="3">hw1</strain>
    </source>
</reference>
<dbReference type="Pfam" id="PF07589">
    <property type="entry name" value="PEP-CTERM"/>
    <property type="match status" value="1"/>
</dbReference>
<evidence type="ECO:0000259" key="1">
    <source>
        <dbReference type="Pfam" id="PF07589"/>
    </source>
</evidence>
<organism evidence="2 3">
    <name type="scientific">Roseateles albus</name>
    <dbReference type="NCBI Taxonomy" id="2987525"/>
    <lineage>
        <taxon>Bacteria</taxon>
        <taxon>Pseudomonadati</taxon>
        <taxon>Pseudomonadota</taxon>
        <taxon>Betaproteobacteria</taxon>
        <taxon>Burkholderiales</taxon>
        <taxon>Sphaerotilaceae</taxon>
        <taxon>Roseateles</taxon>
    </lineage>
</organism>
<dbReference type="RefSeq" id="WP_273598559.1">
    <property type="nucleotide sequence ID" value="NZ_JAQQXT010000001.1"/>
</dbReference>
<feature type="domain" description="Ice-binding protein C-terminal" evidence="1">
    <location>
        <begin position="961"/>
        <end position="983"/>
    </location>
</feature>
<gene>
    <name evidence="2" type="ORF">PRZ03_00715</name>
</gene>
<name>A0ABT5K9J7_9BURK</name>
<dbReference type="NCBIfam" id="TIGR02595">
    <property type="entry name" value="PEP_CTERM"/>
    <property type="match status" value="1"/>
</dbReference>
<evidence type="ECO:0000313" key="2">
    <source>
        <dbReference type="EMBL" id="MDC8770072.1"/>
    </source>
</evidence>
<protein>
    <submittedName>
        <fullName evidence="2">PEP-CTERM sorting domain-containing protein</fullName>
    </submittedName>
</protein>
<comment type="caution">
    <text evidence="2">The sequence shown here is derived from an EMBL/GenBank/DDBJ whole genome shotgun (WGS) entry which is preliminary data.</text>
</comment>